<dbReference type="CDD" id="cd01876">
    <property type="entry name" value="YihA_EngB"/>
    <property type="match status" value="1"/>
</dbReference>
<evidence type="ECO:0000256" key="6">
    <source>
        <dbReference type="ARBA" id="ARBA00022842"/>
    </source>
</evidence>
<dbReference type="PANTHER" id="PTHR11649:SF13">
    <property type="entry name" value="ENGB-TYPE G DOMAIN-CONTAINING PROTEIN"/>
    <property type="match status" value="1"/>
</dbReference>
<evidence type="ECO:0000256" key="5">
    <source>
        <dbReference type="ARBA" id="ARBA00022741"/>
    </source>
</evidence>
<dbReference type="GO" id="GO:0005525">
    <property type="term" value="F:GTP binding"/>
    <property type="evidence" value="ECO:0007669"/>
    <property type="project" value="UniProtKB-UniRule"/>
</dbReference>
<dbReference type="InterPro" id="IPR030393">
    <property type="entry name" value="G_ENGB_dom"/>
</dbReference>
<dbReference type="PROSITE" id="PS51706">
    <property type="entry name" value="G_ENGB"/>
    <property type="match status" value="1"/>
</dbReference>
<evidence type="ECO:0000313" key="14">
    <source>
        <dbReference type="Proteomes" id="UP001229955"/>
    </source>
</evidence>
<keyword evidence="9 10" id="KW-0131">Cell cycle</keyword>
<evidence type="ECO:0000313" key="12">
    <source>
        <dbReference type="EMBL" id="WKW12784.1"/>
    </source>
</evidence>
<organism evidence="12">
    <name type="scientific">Pseudogemmatithrix spongiicola</name>
    <dbReference type="NCBI Taxonomy" id="3062599"/>
    <lineage>
        <taxon>Bacteria</taxon>
        <taxon>Pseudomonadati</taxon>
        <taxon>Gemmatimonadota</taxon>
        <taxon>Gemmatimonadia</taxon>
        <taxon>Gemmatimonadales</taxon>
        <taxon>Gemmatimonadaceae</taxon>
        <taxon>Pseudogemmatithrix</taxon>
    </lineage>
</organism>
<dbReference type="SUPFAM" id="SSF52540">
    <property type="entry name" value="P-loop containing nucleoside triphosphate hydrolases"/>
    <property type="match status" value="1"/>
</dbReference>
<evidence type="ECO:0000256" key="4">
    <source>
        <dbReference type="ARBA" id="ARBA00022723"/>
    </source>
</evidence>
<dbReference type="EMBL" id="CP130613">
    <property type="protein sequence ID" value="WKW15691.1"/>
    <property type="molecule type" value="Genomic_DNA"/>
</dbReference>
<feature type="domain" description="EngB-type G" evidence="11">
    <location>
        <begin position="41"/>
        <end position="213"/>
    </location>
</feature>
<comment type="similarity">
    <text evidence="2 10">Belongs to the TRAFAC class TrmE-Era-EngA-EngB-Septin-like GTPase superfamily. EngB GTPase family.</text>
</comment>
<dbReference type="GO" id="GO:0046872">
    <property type="term" value="F:metal ion binding"/>
    <property type="evidence" value="ECO:0007669"/>
    <property type="project" value="UniProtKB-KW"/>
</dbReference>
<dbReference type="InterPro" id="IPR019987">
    <property type="entry name" value="GTP-bd_ribosome_bio_YsxC"/>
</dbReference>
<keyword evidence="4" id="KW-0479">Metal-binding</keyword>
<protein>
    <recommendedName>
        <fullName evidence="10">Probable GTP-binding protein EngB</fullName>
    </recommendedName>
</protein>
<evidence type="ECO:0000256" key="2">
    <source>
        <dbReference type="ARBA" id="ARBA00009638"/>
    </source>
</evidence>
<dbReference type="PANTHER" id="PTHR11649">
    <property type="entry name" value="MSS1/TRME-RELATED GTP-BINDING PROTEIN"/>
    <property type="match status" value="1"/>
</dbReference>
<evidence type="ECO:0000256" key="10">
    <source>
        <dbReference type="HAMAP-Rule" id="MF_00321"/>
    </source>
</evidence>
<evidence type="ECO:0000256" key="8">
    <source>
        <dbReference type="ARBA" id="ARBA00023210"/>
    </source>
</evidence>
<dbReference type="NCBIfam" id="TIGR00231">
    <property type="entry name" value="small_GTP"/>
    <property type="match status" value="1"/>
</dbReference>
<dbReference type="InterPro" id="IPR027417">
    <property type="entry name" value="P-loop_NTPase"/>
</dbReference>
<accession>A0AA49JVQ3</accession>
<dbReference type="GO" id="GO:0000917">
    <property type="term" value="P:division septum assembly"/>
    <property type="evidence" value="ECO:0007669"/>
    <property type="project" value="UniProtKB-KW"/>
</dbReference>
<evidence type="ECO:0000256" key="3">
    <source>
        <dbReference type="ARBA" id="ARBA00022618"/>
    </source>
</evidence>
<comment type="function">
    <text evidence="10">Necessary for normal cell division and for the maintenance of normal septation.</text>
</comment>
<comment type="cofactor">
    <cofactor evidence="1">
        <name>Mg(2+)</name>
        <dbReference type="ChEBI" id="CHEBI:18420"/>
    </cofactor>
</comment>
<evidence type="ECO:0000313" key="13">
    <source>
        <dbReference type="EMBL" id="WKW15691.1"/>
    </source>
</evidence>
<evidence type="ECO:0000256" key="1">
    <source>
        <dbReference type="ARBA" id="ARBA00001946"/>
    </source>
</evidence>
<dbReference type="EMBL" id="CP130612">
    <property type="protein sequence ID" value="WKW12784.1"/>
    <property type="molecule type" value="Genomic_DNA"/>
</dbReference>
<keyword evidence="5 10" id="KW-0547">Nucleotide-binding</keyword>
<dbReference type="Proteomes" id="UP001229955">
    <property type="component" value="Chromosome"/>
</dbReference>
<keyword evidence="14" id="KW-1185">Reference proteome</keyword>
<name>A0AA49JVQ3_9BACT</name>
<gene>
    <name evidence="12" type="primary">yihA</name>
    <name evidence="10" type="synonym">engB</name>
    <name evidence="12" type="ORF">Strain138_002094</name>
    <name evidence="13" type="ORF">Strain318_002093</name>
</gene>
<dbReference type="InterPro" id="IPR006073">
    <property type="entry name" value="GTP-bd"/>
</dbReference>
<keyword evidence="6" id="KW-0460">Magnesium</keyword>
<keyword evidence="3 10" id="KW-0132">Cell division</keyword>
<dbReference type="GO" id="GO:0005829">
    <property type="term" value="C:cytosol"/>
    <property type="evidence" value="ECO:0007669"/>
    <property type="project" value="TreeGrafter"/>
</dbReference>
<dbReference type="HAMAP" id="MF_00321">
    <property type="entry name" value="GTPase_EngB"/>
    <property type="match status" value="1"/>
</dbReference>
<dbReference type="Gene3D" id="3.40.50.300">
    <property type="entry name" value="P-loop containing nucleotide triphosphate hydrolases"/>
    <property type="match status" value="1"/>
</dbReference>
<evidence type="ECO:0000259" key="11">
    <source>
        <dbReference type="PROSITE" id="PS51706"/>
    </source>
</evidence>
<dbReference type="Pfam" id="PF01926">
    <property type="entry name" value="MMR_HSR1"/>
    <property type="match status" value="1"/>
</dbReference>
<sequence>MTPPDEQVPSAPVKARDPLPIRKIDYLGPMAAAGGWRPETSLPEVAFSGRSNVGKSSLINALVRRKALARVSKTPGRTREIHFFGINDAFTLVDLPGYGYAKISKERQAEWRPLIEGYLRGAPALRGVVQLLDVRRDPTDDDLQMFDLLADIGLPTLVCVTKVDKLSKGAAAKQVQSLALRLGLDPAQVISFSAVSGAGRDELAEAVMSLVTAEPAAADEE</sequence>
<evidence type="ECO:0000256" key="9">
    <source>
        <dbReference type="ARBA" id="ARBA00023306"/>
    </source>
</evidence>
<dbReference type="AlphaFoldDB" id="A0AA49JVQ3"/>
<dbReference type="NCBIfam" id="TIGR03598">
    <property type="entry name" value="GTPase_YsxC"/>
    <property type="match status" value="1"/>
</dbReference>
<evidence type="ECO:0000256" key="7">
    <source>
        <dbReference type="ARBA" id="ARBA00023134"/>
    </source>
</evidence>
<proteinExistence type="inferred from homology"/>
<reference evidence="12" key="1">
    <citation type="submission" date="2023-07" db="EMBL/GenBank/DDBJ databases">
        <authorList>
            <person name="Haufschild T."/>
            <person name="Kallscheuer N."/>
            <person name="Hammer J."/>
            <person name="Kohn T."/>
            <person name="Kabuu M."/>
            <person name="Jogler M."/>
            <person name="Wohfarth N."/>
            <person name="Heuer A."/>
            <person name="Rohde M."/>
            <person name="van Teeseling M.C.F."/>
            <person name="Jogler C."/>
        </authorList>
    </citation>
    <scope>NUCLEOTIDE SEQUENCE</scope>
    <source>
        <strain evidence="12">Strain 138</strain>
        <strain evidence="13">Strain 318</strain>
    </source>
</reference>
<dbReference type="KEGG" id="pspc:Strain318_002093"/>
<keyword evidence="8 10" id="KW-0717">Septation</keyword>
<dbReference type="InterPro" id="IPR005225">
    <property type="entry name" value="Small_GTP-bd"/>
</dbReference>
<accession>A0AA49K0Z4</accession>
<keyword evidence="7 10" id="KW-0342">GTP-binding</keyword>